<dbReference type="OrthoDB" id="2015447at2759"/>
<comment type="cofactor">
    <cofactor evidence="1 7">
        <name>FAD</name>
        <dbReference type="ChEBI" id="CHEBI:57692"/>
    </cofactor>
</comment>
<dbReference type="PANTHER" id="PTHR11530">
    <property type="entry name" value="D-AMINO ACID OXIDASE"/>
    <property type="match status" value="1"/>
</dbReference>
<evidence type="ECO:0000256" key="2">
    <source>
        <dbReference type="ARBA" id="ARBA00004253"/>
    </source>
</evidence>
<keyword evidence="6" id="KW-0560">Oxidoreductase</keyword>
<protein>
    <recommendedName>
        <fullName evidence="8">FAD dependent oxidoreductase domain-containing protein</fullName>
    </recommendedName>
</protein>
<feature type="binding site" evidence="7">
    <location>
        <position position="310"/>
    </location>
    <ligand>
        <name>D-dopa</name>
        <dbReference type="ChEBI" id="CHEBI:149689"/>
    </ligand>
</feature>
<evidence type="ECO:0000256" key="1">
    <source>
        <dbReference type="ARBA" id="ARBA00001974"/>
    </source>
</evidence>
<accession>A0A8K0D226</accession>
<evidence type="ECO:0000313" key="9">
    <source>
        <dbReference type="EMBL" id="KAF2897980.1"/>
    </source>
</evidence>
<feature type="binding site" evidence="7">
    <location>
        <position position="280"/>
    </location>
    <ligand>
        <name>D-dopa</name>
        <dbReference type="ChEBI" id="CHEBI:149689"/>
    </ligand>
</feature>
<evidence type="ECO:0000256" key="7">
    <source>
        <dbReference type="PIRSR" id="PIRSR000189-1"/>
    </source>
</evidence>
<dbReference type="PANTHER" id="PTHR11530:SF11">
    <property type="entry name" value="D-ASPARTATE OXIDASE"/>
    <property type="match status" value="1"/>
</dbReference>
<comment type="similarity">
    <text evidence="3">Belongs to the DAMOX/DASOX family.</text>
</comment>
<reference evidence="9" key="1">
    <citation type="submission" date="2019-08" db="EMBL/GenBank/DDBJ databases">
        <title>The genome of the North American firefly Photinus pyralis.</title>
        <authorList>
            <consortium name="Photinus pyralis genome working group"/>
            <person name="Fallon T.R."/>
            <person name="Sander Lower S.E."/>
            <person name="Weng J.-K."/>
        </authorList>
    </citation>
    <scope>NUCLEOTIDE SEQUENCE</scope>
    <source>
        <strain evidence="9">TRF0915ILg1</strain>
        <tissue evidence="9">Whole body</tissue>
    </source>
</reference>
<dbReference type="GO" id="GO:0019478">
    <property type="term" value="P:D-amino acid catabolic process"/>
    <property type="evidence" value="ECO:0007669"/>
    <property type="project" value="TreeGrafter"/>
</dbReference>
<dbReference type="Proteomes" id="UP000801492">
    <property type="component" value="Unassembled WGS sequence"/>
</dbReference>
<organism evidence="9 10">
    <name type="scientific">Ignelater luminosus</name>
    <name type="common">Cucubano</name>
    <name type="synonym">Pyrophorus luminosus</name>
    <dbReference type="NCBI Taxonomy" id="2038154"/>
    <lineage>
        <taxon>Eukaryota</taxon>
        <taxon>Metazoa</taxon>
        <taxon>Ecdysozoa</taxon>
        <taxon>Arthropoda</taxon>
        <taxon>Hexapoda</taxon>
        <taxon>Insecta</taxon>
        <taxon>Pterygota</taxon>
        <taxon>Neoptera</taxon>
        <taxon>Endopterygota</taxon>
        <taxon>Coleoptera</taxon>
        <taxon>Polyphaga</taxon>
        <taxon>Elateriformia</taxon>
        <taxon>Elateroidea</taxon>
        <taxon>Elateridae</taxon>
        <taxon>Agrypninae</taxon>
        <taxon>Pyrophorini</taxon>
        <taxon>Ignelater</taxon>
    </lineage>
</organism>
<dbReference type="Gene3D" id="3.30.9.10">
    <property type="entry name" value="D-Amino Acid Oxidase, subunit A, domain 2"/>
    <property type="match status" value="1"/>
</dbReference>
<feature type="domain" description="FAD dependent oxidoreductase" evidence="8">
    <location>
        <begin position="4"/>
        <end position="326"/>
    </location>
</feature>
<keyword evidence="10" id="KW-1185">Reference proteome</keyword>
<dbReference type="EMBL" id="VTPC01003823">
    <property type="protein sequence ID" value="KAF2897980.1"/>
    <property type="molecule type" value="Genomic_DNA"/>
</dbReference>
<dbReference type="InterPro" id="IPR023209">
    <property type="entry name" value="DAO"/>
</dbReference>
<evidence type="ECO:0000256" key="4">
    <source>
        <dbReference type="ARBA" id="ARBA00022630"/>
    </source>
</evidence>
<sequence length="339" mass="37947">MYEIVVVGCGVIGLTTAVAIQGKFKKTCKVTIFTEKLSPHTTSDVAAGIWCPYLYQDTNMKNIVKWSKATYDYLINLWREGHADEAGICLQPLTMVFSNEGHEQPDWLNVPFGTQPLSTEHLETINKQHKKNFKTGIHFITISAEPLKLLPFLQKRFIQNGGAIKMKKIINFNELSNYDVIVNCTGLYSKILAKDDQVVPARGQLVRVKAQWNFQTFLHEDGDGAVIVNYDSTVLGGTCQVNDTNENPSDSDTRMILKKCYELVPAIQKAPLLDITVGLRPVRTRIRVEMETIKVDNKVLRIVHNYGHGGGGITLSYGCALEATELIKGILEDILKHKL</sequence>
<dbReference type="PROSITE" id="PS00677">
    <property type="entry name" value="DAO"/>
    <property type="match status" value="1"/>
</dbReference>
<dbReference type="GO" id="GO:0071949">
    <property type="term" value="F:FAD binding"/>
    <property type="evidence" value="ECO:0007669"/>
    <property type="project" value="InterPro"/>
</dbReference>
<name>A0A8K0D226_IGNLU</name>
<dbReference type="Pfam" id="PF01266">
    <property type="entry name" value="DAO"/>
    <property type="match status" value="1"/>
</dbReference>
<dbReference type="AlphaFoldDB" id="A0A8K0D226"/>
<dbReference type="SUPFAM" id="SSF51971">
    <property type="entry name" value="Nucleotide-binding domain"/>
    <property type="match status" value="1"/>
</dbReference>
<feature type="binding site" evidence="7">
    <location>
        <position position="185"/>
    </location>
    <ligand>
        <name>FAD</name>
        <dbReference type="ChEBI" id="CHEBI:57692"/>
    </ligand>
</feature>
<dbReference type="InterPro" id="IPR006076">
    <property type="entry name" value="FAD-dep_OxRdtase"/>
</dbReference>
<evidence type="ECO:0000256" key="3">
    <source>
        <dbReference type="ARBA" id="ARBA00006730"/>
    </source>
</evidence>
<evidence type="ECO:0000259" key="8">
    <source>
        <dbReference type="Pfam" id="PF01266"/>
    </source>
</evidence>
<dbReference type="InterPro" id="IPR006181">
    <property type="entry name" value="D-amino_acid_oxidase_CS"/>
</dbReference>
<gene>
    <name evidence="9" type="ORF">ILUMI_08196</name>
</gene>
<dbReference type="PIRSF" id="PIRSF000189">
    <property type="entry name" value="D-aa_oxidase"/>
    <property type="match status" value="1"/>
</dbReference>
<comment type="caution">
    <text evidence="9">The sequence shown here is derived from an EMBL/GenBank/DDBJ whole genome shotgun (WGS) entry which is preliminary data.</text>
</comment>
<keyword evidence="4" id="KW-0285">Flavoprotein</keyword>
<dbReference type="GO" id="GO:0005782">
    <property type="term" value="C:peroxisomal matrix"/>
    <property type="evidence" value="ECO:0007669"/>
    <property type="project" value="UniProtKB-SubCell"/>
</dbReference>
<evidence type="ECO:0000256" key="5">
    <source>
        <dbReference type="ARBA" id="ARBA00022827"/>
    </source>
</evidence>
<dbReference type="GO" id="GO:0003884">
    <property type="term" value="F:D-amino-acid oxidase activity"/>
    <property type="evidence" value="ECO:0007669"/>
    <property type="project" value="InterPro"/>
</dbReference>
<evidence type="ECO:0000313" key="10">
    <source>
        <dbReference type="Proteomes" id="UP000801492"/>
    </source>
</evidence>
<comment type="subcellular location">
    <subcellularLocation>
        <location evidence="2">Peroxisome matrix</location>
    </subcellularLocation>
</comment>
<proteinExistence type="inferred from homology"/>
<feature type="binding site" evidence="7">
    <location>
        <begin position="42"/>
        <end position="43"/>
    </location>
    <ligand>
        <name>FAD</name>
        <dbReference type="ChEBI" id="CHEBI:57692"/>
    </ligand>
</feature>
<dbReference type="SUPFAM" id="SSF54373">
    <property type="entry name" value="FAD-linked reductases, C-terminal domain"/>
    <property type="match status" value="1"/>
</dbReference>
<feature type="binding site" evidence="7">
    <location>
        <begin position="309"/>
        <end position="314"/>
    </location>
    <ligand>
        <name>FAD</name>
        <dbReference type="ChEBI" id="CHEBI:57692"/>
    </ligand>
</feature>
<dbReference type="Gene3D" id="3.40.50.720">
    <property type="entry name" value="NAD(P)-binding Rossmann-like Domain"/>
    <property type="match status" value="1"/>
</dbReference>
<evidence type="ECO:0000256" key="6">
    <source>
        <dbReference type="ARBA" id="ARBA00023002"/>
    </source>
</evidence>
<keyword evidence="5 7" id="KW-0274">FAD</keyword>